<evidence type="ECO:0000256" key="3">
    <source>
        <dbReference type="ARBA" id="ARBA00023134"/>
    </source>
</evidence>
<dbReference type="InterPro" id="IPR006689">
    <property type="entry name" value="Small_GTPase_ARF/SAR"/>
</dbReference>
<dbReference type="Pfam" id="PF00025">
    <property type="entry name" value="Arf"/>
    <property type="match status" value="1"/>
</dbReference>
<keyword evidence="3 4" id="KW-0342">GTP-binding</keyword>
<dbReference type="GO" id="GO:0030010">
    <property type="term" value="P:establishment of cell polarity"/>
    <property type="evidence" value="ECO:0007669"/>
    <property type="project" value="UniProtKB-ARBA"/>
</dbReference>
<dbReference type="InterPro" id="IPR024156">
    <property type="entry name" value="Small_GTPase_ARF"/>
</dbReference>
<gene>
    <name evidence="7" type="ORF">M0812_08787</name>
</gene>
<evidence type="ECO:0000313" key="7">
    <source>
        <dbReference type="EMBL" id="KAJ3446250.1"/>
    </source>
</evidence>
<dbReference type="InterPro" id="IPR009091">
    <property type="entry name" value="RCC1/BLIP-II"/>
</dbReference>
<dbReference type="EMBL" id="JANTQA010000021">
    <property type="protein sequence ID" value="KAJ3446250.1"/>
    <property type="molecule type" value="Genomic_DNA"/>
</dbReference>
<keyword evidence="5" id="KW-0479">Metal-binding</keyword>
<comment type="caution">
    <text evidence="7">The sequence shown here is derived from an EMBL/GenBank/DDBJ whole genome shotgun (WGS) entry which is preliminary data.</text>
</comment>
<proteinExistence type="inferred from homology"/>
<evidence type="ECO:0000256" key="1">
    <source>
        <dbReference type="ARBA" id="ARBA00010290"/>
    </source>
</evidence>
<dbReference type="PROSITE" id="PS51417">
    <property type="entry name" value="ARF"/>
    <property type="match status" value="1"/>
</dbReference>
<dbReference type="PROSITE" id="PS50012">
    <property type="entry name" value="RCC1_3"/>
    <property type="match status" value="2"/>
</dbReference>
<dbReference type="FunFam" id="3.40.50.300:FF:000412">
    <property type="entry name" value="ADP-ribosylation factor 1"/>
    <property type="match status" value="1"/>
</dbReference>
<sequence length="674" mass="75877">MSLLFFGTEPITNKNYLTPTTLKPKSKLFTLPKFIKKTSTHLVFVGEKGVITIFNQKYLDFFLSGEEKNENVPVVQIETFQGLDIDEICCTKNHVLILVDGLLHQLDLTRLANDEKEKENEIEKDKEAESSLSKFELVKLGEETKISSISSGSNYFLALTEGGNVLYWEFERNSKISQNEQVVSTPTKIGTLPEGGIKKIGAGPEHVVVATTDNEIYSWGSNGFGQLGINSTEDQEAPTKVKSLPNEIGVIEKIVCGLNGTAIINEDNLLYVAGDSKLFGTEKLGNEAKVSTFKQIEVDQGQNEEEDELVIESAVIGQEHTLFLTNEESVLCCGTNMDGKCGTGQSVELIAKPSPIKLDPAFNILDFCLGDGFSLVLLDTEENNKIEEDLVEKYYDMGVFESIHKDFFAQIIRYLDVGTLTRLSLTSSKINTFLSEMTDWHKVYTQKIGNPDENTTKKANNIGWFKTFVSIYGEYLSPVYSPNFRGKNSKTKIKPKKSGGFFGSLKKMFKKPDIRCVMIGLDQSGKTQILYKLKLGEVVTTIPTIGFNVENIERKKSNLVIWDIGGQFKIRTLWRHYYADTNVIIWVVDTNKSCTNVNDDKENFLTALKDSELRNVKILIYANKRDLESTIPTQELVKRYELNQLKHDWVIIPCSARTGMNLEKGLEWIESKFK</sequence>
<feature type="repeat" description="RCC1" evidence="6">
    <location>
        <begin position="163"/>
        <end position="213"/>
    </location>
</feature>
<feature type="binding site" evidence="4">
    <location>
        <begin position="623"/>
        <end position="626"/>
    </location>
    <ligand>
        <name>GTP</name>
        <dbReference type="ChEBI" id="CHEBI:37565"/>
    </ligand>
</feature>
<dbReference type="InterPro" id="IPR005225">
    <property type="entry name" value="Small_GTP-bd"/>
</dbReference>
<dbReference type="InterPro" id="IPR027417">
    <property type="entry name" value="P-loop_NTPase"/>
</dbReference>
<dbReference type="CDD" id="cd00878">
    <property type="entry name" value="Arf_Arl"/>
    <property type="match status" value="1"/>
</dbReference>
<dbReference type="SUPFAM" id="SSF52540">
    <property type="entry name" value="P-loop containing nucleoside triphosphate hydrolases"/>
    <property type="match status" value="1"/>
</dbReference>
<dbReference type="Gene3D" id="2.130.10.30">
    <property type="entry name" value="Regulator of chromosome condensation 1/beta-lactamase-inhibitor protein II"/>
    <property type="match status" value="1"/>
</dbReference>
<evidence type="ECO:0000256" key="2">
    <source>
        <dbReference type="ARBA" id="ARBA00022741"/>
    </source>
</evidence>
<name>A0AAV8A0K4_9EUKA</name>
<dbReference type="SMART" id="SM00175">
    <property type="entry name" value="RAB"/>
    <property type="match status" value="1"/>
</dbReference>
<feature type="binding site" evidence="4">
    <location>
        <position position="566"/>
    </location>
    <ligand>
        <name>GTP</name>
        <dbReference type="ChEBI" id="CHEBI:37565"/>
    </ligand>
</feature>
<feature type="binding site" evidence="4">
    <location>
        <begin position="520"/>
        <end position="527"/>
    </location>
    <ligand>
        <name>GTP</name>
        <dbReference type="ChEBI" id="CHEBI:37565"/>
    </ligand>
</feature>
<protein>
    <submittedName>
        <fullName evidence="7">Adp-ribosylation factor 4b-related</fullName>
    </submittedName>
</protein>
<dbReference type="GO" id="GO:0005525">
    <property type="term" value="F:GTP binding"/>
    <property type="evidence" value="ECO:0007669"/>
    <property type="project" value="UniProtKB-KW"/>
</dbReference>
<keyword evidence="2 4" id="KW-0547">Nucleotide-binding</keyword>
<dbReference type="GO" id="GO:0046872">
    <property type="term" value="F:metal ion binding"/>
    <property type="evidence" value="ECO:0007669"/>
    <property type="project" value="UniProtKB-KW"/>
</dbReference>
<dbReference type="Proteomes" id="UP001146793">
    <property type="component" value="Unassembled WGS sequence"/>
</dbReference>
<dbReference type="Gene3D" id="3.40.50.300">
    <property type="entry name" value="P-loop containing nucleotide triphosphate hydrolases"/>
    <property type="match status" value="1"/>
</dbReference>
<feature type="repeat" description="RCC1" evidence="6">
    <location>
        <begin position="214"/>
        <end position="267"/>
    </location>
</feature>
<feature type="binding site" evidence="5">
    <location>
        <position position="527"/>
    </location>
    <ligand>
        <name>Mg(2+)</name>
        <dbReference type="ChEBI" id="CHEBI:18420"/>
    </ligand>
</feature>
<organism evidence="7 8">
    <name type="scientific">Anaeramoeba flamelloides</name>
    <dbReference type="NCBI Taxonomy" id="1746091"/>
    <lineage>
        <taxon>Eukaryota</taxon>
        <taxon>Metamonada</taxon>
        <taxon>Anaeramoebidae</taxon>
        <taxon>Anaeramoeba</taxon>
    </lineage>
</organism>
<comment type="similarity">
    <text evidence="1">Belongs to the small GTPase superfamily. Arf family.</text>
</comment>
<accession>A0AAV8A0K4</accession>
<evidence type="ECO:0000313" key="8">
    <source>
        <dbReference type="Proteomes" id="UP001146793"/>
    </source>
</evidence>
<dbReference type="SMART" id="SM00177">
    <property type="entry name" value="ARF"/>
    <property type="match status" value="1"/>
</dbReference>
<feature type="binding site" evidence="5">
    <location>
        <position position="544"/>
    </location>
    <ligand>
        <name>Mg(2+)</name>
        <dbReference type="ChEBI" id="CHEBI:18420"/>
    </ligand>
</feature>
<reference evidence="7" key="1">
    <citation type="submission" date="2022-08" db="EMBL/GenBank/DDBJ databases">
        <title>Novel sulphate-reducing endosymbionts in the free-living metamonad Anaeramoeba.</title>
        <authorList>
            <person name="Jerlstrom-Hultqvist J."/>
            <person name="Cepicka I."/>
            <person name="Gallot-Lavallee L."/>
            <person name="Salas-Leiva D."/>
            <person name="Curtis B.A."/>
            <person name="Zahonova K."/>
            <person name="Pipaliya S."/>
            <person name="Dacks J."/>
            <person name="Roger A.J."/>
        </authorList>
    </citation>
    <scope>NUCLEOTIDE SEQUENCE</scope>
    <source>
        <strain evidence="7">Busselton2</strain>
    </source>
</reference>
<dbReference type="PRINTS" id="PR00328">
    <property type="entry name" value="SAR1GTPBP"/>
</dbReference>
<dbReference type="NCBIfam" id="TIGR00231">
    <property type="entry name" value="small_GTP"/>
    <property type="match status" value="1"/>
</dbReference>
<dbReference type="Pfam" id="PF00415">
    <property type="entry name" value="RCC1"/>
    <property type="match status" value="1"/>
</dbReference>
<evidence type="ECO:0000256" key="6">
    <source>
        <dbReference type="PROSITE-ProRule" id="PRU00235"/>
    </source>
</evidence>
<dbReference type="AlphaFoldDB" id="A0AAV8A0K4"/>
<evidence type="ECO:0000256" key="5">
    <source>
        <dbReference type="PIRSR" id="PIRSR606689-2"/>
    </source>
</evidence>
<dbReference type="PANTHER" id="PTHR11711">
    <property type="entry name" value="ADP RIBOSYLATION FACTOR-RELATED"/>
    <property type="match status" value="1"/>
</dbReference>
<dbReference type="InterPro" id="IPR000408">
    <property type="entry name" value="Reg_chr_condens"/>
</dbReference>
<dbReference type="GO" id="GO:0003924">
    <property type="term" value="F:GTPase activity"/>
    <property type="evidence" value="ECO:0007669"/>
    <property type="project" value="InterPro"/>
</dbReference>
<evidence type="ECO:0000256" key="4">
    <source>
        <dbReference type="PIRSR" id="PIRSR606689-1"/>
    </source>
</evidence>
<dbReference type="SUPFAM" id="SSF50985">
    <property type="entry name" value="RCC1/BLIP-II"/>
    <property type="match status" value="1"/>
</dbReference>
<dbReference type="SMART" id="SM00178">
    <property type="entry name" value="SAR"/>
    <property type="match status" value="1"/>
</dbReference>
<keyword evidence="5" id="KW-0460">Magnesium</keyword>